<sequence length="36" mass="4062">MPKQGNSTDVDNPVLNDVRCKKLYNIGVLHAKLSRH</sequence>
<organism evidence="1 2">
    <name type="scientific">Salmonella phage GEC_vB_B1</name>
    <dbReference type="NCBI Taxonomy" id="2777373"/>
    <lineage>
        <taxon>Viruses</taxon>
        <taxon>Duplodnaviria</taxon>
        <taxon>Heunggongvirae</taxon>
        <taxon>Uroviricota</taxon>
        <taxon>Caudoviricetes</taxon>
        <taxon>Andersonviridae</taxon>
        <taxon>Ounavirinae</taxon>
        <taxon>Felixounavirus</taxon>
        <taxon>Felixounavirus mushroom</taxon>
    </lineage>
</organism>
<accession>A0A7S9SPW3</accession>
<evidence type="ECO:0000313" key="1">
    <source>
        <dbReference type="EMBL" id="QPI14175.1"/>
    </source>
</evidence>
<dbReference type="EMBL" id="MW006474">
    <property type="protein sequence ID" value="QPI14175.1"/>
    <property type="molecule type" value="Genomic_DNA"/>
</dbReference>
<gene>
    <name evidence="1" type="ORF">GECvBB1_gp136</name>
</gene>
<proteinExistence type="predicted"/>
<dbReference type="Proteomes" id="UP000594661">
    <property type="component" value="Segment"/>
</dbReference>
<name>A0A7S9SPW3_9CAUD</name>
<reference evidence="1 2" key="1">
    <citation type="submission" date="2020-09" db="EMBL/GenBank/DDBJ databases">
        <authorList>
            <person name="Makalatia K."/>
            <person name="Wagemans J."/>
        </authorList>
    </citation>
    <scope>NUCLEOTIDE SEQUENCE [LARGE SCALE GENOMIC DNA]</scope>
</reference>
<evidence type="ECO:0000313" key="2">
    <source>
        <dbReference type="Proteomes" id="UP000594661"/>
    </source>
</evidence>
<protein>
    <submittedName>
        <fullName evidence="1">Uncharacterized protein</fullName>
    </submittedName>
</protein>